<feature type="chain" id="PRO_5025694048" description="AA1-like domain-containing protein" evidence="1">
    <location>
        <begin position="17"/>
        <end position="158"/>
    </location>
</feature>
<proteinExistence type="predicted"/>
<gene>
    <name evidence="2" type="ORF">K470DRAFT_260568</name>
</gene>
<reference evidence="2" key="1">
    <citation type="journal article" date="2020" name="Stud. Mycol.">
        <title>101 Dothideomycetes genomes: a test case for predicting lifestyles and emergence of pathogens.</title>
        <authorList>
            <person name="Haridas S."/>
            <person name="Albert R."/>
            <person name="Binder M."/>
            <person name="Bloem J."/>
            <person name="Labutti K."/>
            <person name="Salamov A."/>
            <person name="Andreopoulos B."/>
            <person name="Baker S."/>
            <person name="Barry K."/>
            <person name="Bills G."/>
            <person name="Bluhm B."/>
            <person name="Cannon C."/>
            <person name="Castanera R."/>
            <person name="Culley D."/>
            <person name="Daum C."/>
            <person name="Ezra D."/>
            <person name="Gonzalez J."/>
            <person name="Henrissat B."/>
            <person name="Kuo A."/>
            <person name="Liang C."/>
            <person name="Lipzen A."/>
            <person name="Lutzoni F."/>
            <person name="Magnuson J."/>
            <person name="Mondo S."/>
            <person name="Nolan M."/>
            <person name="Ohm R."/>
            <person name="Pangilinan J."/>
            <person name="Park H.-J."/>
            <person name="Ramirez L."/>
            <person name="Alfaro M."/>
            <person name="Sun H."/>
            <person name="Tritt A."/>
            <person name="Yoshinaga Y."/>
            <person name="Zwiers L.-H."/>
            <person name="Turgeon B."/>
            <person name="Goodwin S."/>
            <person name="Spatafora J."/>
            <person name="Crous P."/>
            <person name="Grigoriev I."/>
        </authorList>
    </citation>
    <scope>NUCLEOTIDE SEQUENCE</scope>
    <source>
        <strain evidence="2">CBS 480.64</strain>
    </source>
</reference>
<keyword evidence="3" id="KW-1185">Reference proteome</keyword>
<evidence type="ECO:0000313" key="2">
    <source>
        <dbReference type="EMBL" id="KAF2857668.1"/>
    </source>
</evidence>
<feature type="signal peptide" evidence="1">
    <location>
        <begin position="1"/>
        <end position="16"/>
    </location>
</feature>
<name>A0A6A7BT32_9PEZI</name>
<organism evidence="2 3">
    <name type="scientific">Piedraia hortae CBS 480.64</name>
    <dbReference type="NCBI Taxonomy" id="1314780"/>
    <lineage>
        <taxon>Eukaryota</taxon>
        <taxon>Fungi</taxon>
        <taxon>Dikarya</taxon>
        <taxon>Ascomycota</taxon>
        <taxon>Pezizomycotina</taxon>
        <taxon>Dothideomycetes</taxon>
        <taxon>Dothideomycetidae</taxon>
        <taxon>Capnodiales</taxon>
        <taxon>Piedraiaceae</taxon>
        <taxon>Piedraia</taxon>
    </lineage>
</organism>
<protein>
    <recommendedName>
        <fullName evidence="4">AA1-like domain-containing protein</fullName>
    </recommendedName>
</protein>
<sequence length="158" mass="17493">MHISAFLIALPPLVSAVGTLHLSAVNLHLHDYAYTLNLTIRKNDNPPVDCNLVWNLRHGPSTCWYQCVGNKNYYATIAGKGWDPDNFTVAVWDDYASDQHDNGTVMIMKNDEYGCVNGDCQFCLSDVTCSITPGGRGFGGEYESFSGNMDQTRTCQDD</sequence>
<dbReference type="EMBL" id="MU006032">
    <property type="protein sequence ID" value="KAF2857668.1"/>
    <property type="molecule type" value="Genomic_DNA"/>
</dbReference>
<dbReference type="AlphaFoldDB" id="A0A6A7BT32"/>
<evidence type="ECO:0000256" key="1">
    <source>
        <dbReference type="SAM" id="SignalP"/>
    </source>
</evidence>
<evidence type="ECO:0000313" key="3">
    <source>
        <dbReference type="Proteomes" id="UP000799421"/>
    </source>
</evidence>
<accession>A0A6A7BT32</accession>
<keyword evidence="1" id="KW-0732">Signal</keyword>
<dbReference type="Proteomes" id="UP000799421">
    <property type="component" value="Unassembled WGS sequence"/>
</dbReference>
<evidence type="ECO:0008006" key="4">
    <source>
        <dbReference type="Google" id="ProtNLM"/>
    </source>
</evidence>